<name>A0ACB6QDT1_9PLEO</name>
<proteinExistence type="predicted"/>
<dbReference type="Proteomes" id="UP000799755">
    <property type="component" value="Unassembled WGS sequence"/>
</dbReference>
<comment type="caution">
    <text evidence="1">The sequence shown here is derived from an EMBL/GenBank/DDBJ whole genome shotgun (WGS) entry which is preliminary data.</text>
</comment>
<keyword evidence="2" id="KW-1185">Reference proteome</keyword>
<reference evidence="1" key="1">
    <citation type="journal article" date="2020" name="Stud. Mycol.">
        <title>101 Dothideomycetes genomes: a test case for predicting lifestyles and emergence of pathogens.</title>
        <authorList>
            <person name="Haridas S."/>
            <person name="Albert R."/>
            <person name="Binder M."/>
            <person name="Bloem J."/>
            <person name="Labutti K."/>
            <person name="Salamov A."/>
            <person name="Andreopoulos B."/>
            <person name="Baker S."/>
            <person name="Barry K."/>
            <person name="Bills G."/>
            <person name="Bluhm B."/>
            <person name="Cannon C."/>
            <person name="Castanera R."/>
            <person name="Culley D."/>
            <person name="Daum C."/>
            <person name="Ezra D."/>
            <person name="Gonzalez J."/>
            <person name="Henrissat B."/>
            <person name="Kuo A."/>
            <person name="Liang C."/>
            <person name="Lipzen A."/>
            <person name="Lutzoni F."/>
            <person name="Magnuson J."/>
            <person name="Mondo S."/>
            <person name="Nolan M."/>
            <person name="Ohm R."/>
            <person name="Pangilinan J."/>
            <person name="Park H.-J."/>
            <person name="Ramirez L."/>
            <person name="Alfaro M."/>
            <person name="Sun H."/>
            <person name="Tritt A."/>
            <person name="Yoshinaga Y."/>
            <person name="Zwiers L.-H."/>
            <person name="Turgeon B."/>
            <person name="Goodwin S."/>
            <person name="Spatafora J."/>
            <person name="Crous P."/>
            <person name="Grigoriev I."/>
        </authorList>
    </citation>
    <scope>NUCLEOTIDE SEQUENCE</scope>
    <source>
        <strain evidence="1">ATCC 200398</strain>
    </source>
</reference>
<protein>
    <submittedName>
        <fullName evidence="1">Uncharacterized protein</fullName>
    </submittedName>
</protein>
<evidence type="ECO:0000313" key="2">
    <source>
        <dbReference type="Proteomes" id="UP000799755"/>
    </source>
</evidence>
<dbReference type="EMBL" id="MU003531">
    <property type="protein sequence ID" value="KAF2465133.1"/>
    <property type="molecule type" value="Genomic_DNA"/>
</dbReference>
<organism evidence="1 2">
    <name type="scientific">Lindgomyces ingoldianus</name>
    <dbReference type="NCBI Taxonomy" id="673940"/>
    <lineage>
        <taxon>Eukaryota</taxon>
        <taxon>Fungi</taxon>
        <taxon>Dikarya</taxon>
        <taxon>Ascomycota</taxon>
        <taxon>Pezizomycotina</taxon>
        <taxon>Dothideomycetes</taxon>
        <taxon>Pleosporomycetidae</taxon>
        <taxon>Pleosporales</taxon>
        <taxon>Lindgomycetaceae</taxon>
        <taxon>Lindgomyces</taxon>
    </lineage>
</organism>
<sequence length="109" mass="12261">MWAEAEFATVILVGCFPAFPRLFKFLSGKDRDPKKYSYASDQKSNSGRNSAAPRVSINTPYHWQITTGTTSVGSYYPLEERTRKGGVADETRNEADPRRVHVVSQFLTV</sequence>
<accession>A0ACB6QDT1</accession>
<gene>
    <name evidence="1" type="ORF">BDR25DRAFT_306793</name>
</gene>
<evidence type="ECO:0000313" key="1">
    <source>
        <dbReference type="EMBL" id="KAF2465133.1"/>
    </source>
</evidence>